<dbReference type="Proteomes" id="UP000535491">
    <property type="component" value="Unassembled WGS sequence"/>
</dbReference>
<dbReference type="EMBL" id="JACEIQ010000015">
    <property type="protein sequence ID" value="MBA4495426.1"/>
    <property type="molecule type" value="Genomic_DNA"/>
</dbReference>
<protein>
    <submittedName>
        <fullName evidence="2">Arylamine N-acetyltransferase</fullName>
    </submittedName>
</protein>
<dbReference type="InterPro" id="IPR038765">
    <property type="entry name" value="Papain-like_cys_pep_sf"/>
</dbReference>
<accession>A0A7W1WSU6</accession>
<dbReference type="InterPro" id="IPR001447">
    <property type="entry name" value="Arylamine_N-AcTrfase"/>
</dbReference>
<dbReference type="PANTHER" id="PTHR11786:SF0">
    <property type="entry name" value="ARYLAMINE N-ACETYLTRANSFERASE 4-RELATED"/>
    <property type="match status" value="1"/>
</dbReference>
<dbReference type="Pfam" id="PF00797">
    <property type="entry name" value="Acetyltransf_2"/>
    <property type="match status" value="1"/>
</dbReference>
<dbReference type="Gene3D" id="3.30.2140.20">
    <property type="match status" value="1"/>
</dbReference>
<organism evidence="2 3">
    <name type="scientific">Paenactinomyces guangxiensis</name>
    <dbReference type="NCBI Taxonomy" id="1490290"/>
    <lineage>
        <taxon>Bacteria</taxon>
        <taxon>Bacillati</taxon>
        <taxon>Bacillota</taxon>
        <taxon>Bacilli</taxon>
        <taxon>Bacillales</taxon>
        <taxon>Thermoactinomycetaceae</taxon>
        <taxon>Paenactinomyces</taxon>
    </lineage>
</organism>
<comment type="similarity">
    <text evidence="1">Belongs to the arylamine N-acetyltransferase family.</text>
</comment>
<proteinExistence type="inferred from homology"/>
<evidence type="ECO:0000256" key="1">
    <source>
        <dbReference type="ARBA" id="ARBA00006547"/>
    </source>
</evidence>
<evidence type="ECO:0000313" key="3">
    <source>
        <dbReference type="Proteomes" id="UP000535491"/>
    </source>
</evidence>
<keyword evidence="3" id="KW-1185">Reference proteome</keyword>
<name>A0A7W1WSU6_9BACL</name>
<evidence type="ECO:0000313" key="2">
    <source>
        <dbReference type="EMBL" id="MBA4495426.1"/>
    </source>
</evidence>
<gene>
    <name evidence="2" type="ORF">H1191_14050</name>
</gene>
<dbReference type="InterPro" id="IPR053710">
    <property type="entry name" value="Arylamine_NAT_domain_sf"/>
</dbReference>
<reference evidence="2 3" key="1">
    <citation type="submission" date="2020-07" db="EMBL/GenBank/DDBJ databases">
        <authorList>
            <person name="Feng H."/>
        </authorList>
    </citation>
    <scope>NUCLEOTIDE SEQUENCE [LARGE SCALE GENOMIC DNA]</scope>
    <source>
        <strain evidence="3">s-10</strain>
    </source>
</reference>
<dbReference type="RefSeq" id="WP_181752858.1">
    <property type="nucleotide sequence ID" value="NZ_JACEIQ010000015.1"/>
</dbReference>
<sequence length="284" mass="32886">MKPNSFPRWANLYLQFLKVPVKKPSFEYLSEICTAHLNLIPFENISKLLNYKHYQGTNKYIPDSEEFVDQLFTKNMGGTCYAINHNLCKLLKTLGFSCRYADLGKVHMAILVRLPEYPDEEVYVDCGSAAPFFKPVRFETHPDDVTAFGGDKIFIQPEEETGVYAFRRYVDGKLSKPVWTFNPGLTYHFSDFLPAIKQSYQPGQTFMKMLRCQLWQLDKKRSVSLVNHTFKIRTQTGTVKQYQLSSVSEIRKVIDEEFSLPQLPVEEAISVLNHLGINIFQREN</sequence>
<comment type="caution">
    <text evidence="2">The sequence shown here is derived from an EMBL/GenBank/DDBJ whole genome shotgun (WGS) entry which is preliminary data.</text>
</comment>
<dbReference type="AlphaFoldDB" id="A0A7W1WSU6"/>
<dbReference type="GO" id="GO:0016407">
    <property type="term" value="F:acetyltransferase activity"/>
    <property type="evidence" value="ECO:0007669"/>
    <property type="project" value="InterPro"/>
</dbReference>
<dbReference type="PANTHER" id="PTHR11786">
    <property type="entry name" value="N-HYDROXYARYLAMINE O-ACETYLTRANSFERASE"/>
    <property type="match status" value="1"/>
</dbReference>
<keyword evidence="2" id="KW-0808">Transferase</keyword>
<dbReference type="SUPFAM" id="SSF54001">
    <property type="entry name" value="Cysteine proteinases"/>
    <property type="match status" value="1"/>
</dbReference>